<dbReference type="GO" id="GO:0000981">
    <property type="term" value="F:DNA-binding transcription factor activity, RNA polymerase II-specific"/>
    <property type="evidence" value="ECO:0007669"/>
    <property type="project" value="TreeGrafter"/>
</dbReference>
<evidence type="ECO:0000256" key="14">
    <source>
        <dbReference type="PROSITE-ProRule" id="PRU00042"/>
    </source>
</evidence>
<feature type="domain" description="C2H2-type" evidence="17">
    <location>
        <begin position="323"/>
        <end position="350"/>
    </location>
</feature>
<dbReference type="PROSITE" id="PS00028">
    <property type="entry name" value="ZINC_FINGER_C2H2_1"/>
    <property type="match status" value="8"/>
</dbReference>
<dbReference type="FunFam" id="3.30.160.60:FF:001498">
    <property type="entry name" value="Zinc finger protein 404"/>
    <property type="match status" value="1"/>
</dbReference>
<evidence type="ECO:0000256" key="3">
    <source>
        <dbReference type="ARBA" id="ARBA00022723"/>
    </source>
</evidence>
<dbReference type="FunFam" id="3.30.160.60:FF:001506">
    <property type="entry name" value="Zinc finger protein"/>
    <property type="match status" value="1"/>
</dbReference>
<comment type="function">
    <text evidence="11">May be involved in BMP2-induced transcription.</text>
</comment>
<dbReference type="GO" id="GO:0000978">
    <property type="term" value="F:RNA polymerase II cis-regulatory region sequence-specific DNA binding"/>
    <property type="evidence" value="ECO:0007669"/>
    <property type="project" value="TreeGrafter"/>
</dbReference>
<evidence type="ECO:0000256" key="16">
    <source>
        <dbReference type="SAM" id="SignalP"/>
    </source>
</evidence>
<keyword evidence="16" id="KW-0732">Signal</keyword>
<evidence type="ECO:0000256" key="15">
    <source>
        <dbReference type="SAM" id="MobiDB-lite"/>
    </source>
</evidence>
<dbReference type="InterPro" id="IPR011333">
    <property type="entry name" value="SKP1/BTB/POZ_sf"/>
</dbReference>
<evidence type="ECO:0000256" key="7">
    <source>
        <dbReference type="ARBA" id="ARBA00023015"/>
    </source>
</evidence>
<keyword evidence="6" id="KW-0862">Zinc</keyword>
<dbReference type="GO" id="GO:0031519">
    <property type="term" value="C:PcG protein complex"/>
    <property type="evidence" value="ECO:0007669"/>
    <property type="project" value="TreeGrafter"/>
</dbReference>
<keyword evidence="7" id="KW-0805">Transcription regulation</keyword>
<feature type="domain" description="C2H2-type" evidence="17">
    <location>
        <begin position="351"/>
        <end position="378"/>
    </location>
</feature>
<keyword evidence="8" id="KW-0238">DNA-binding</keyword>
<dbReference type="Proteomes" id="UP001066276">
    <property type="component" value="Chromosome 5"/>
</dbReference>
<feature type="domain" description="C2H2-type" evidence="17">
    <location>
        <begin position="295"/>
        <end position="322"/>
    </location>
</feature>
<dbReference type="Pfam" id="PF12874">
    <property type="entry name" value="zf-met"/>
    <property type="match status" value="1"/>
</dbReference>
<dbReference type="AlphaFoldDB" id="A0AAV7RGD6"/>
<keyword evidence="4" id="KW-0677">Repeat</keyword>
<evidence type="ECO:0000256" key="5">
    <source>
        <dbReference type="ARBA" id="ARBA00022771"/>
    </source>
</evidence>
<dbReference type="SMART" id="SM00355">
    <property type="entry name" value="ZnF_C2H2"/>
    <property type="match status" value="8"/>
</dbReference>
<comment type="subcellular location">
    <subcellularLocation>
        <location evidence="1">Nucleus</location>
    </subcellularLocation>
</comment>
<evidence type="ECO:0000256" key="11">
    <source>
        <dbReference type="ARBA" id="ARBA00056876"/>
    </source>
</evidence>
<dbReference type="GO" id="GO:0008270">
    <property type="term" value="F:zinc ion binding"/>
    <property type="evidence" value="ECO:0007669"/>
    <property type="project" value="UniProtKB-KW"/>
</dbReference>
<dbReference type="FunFam" id="3.30.160.60:FF:000765">
    <property type="entry name" value="Zinc finger 45-like"/>
    <property type="match status" value="1"/>
</dbReference>
<dbReference type="PANTHER" id="PTHR14003:SF23">
    <property type="entry name" value="ZINC FINGER PROTEIN 143"/>
    <property type="match status" value="1"/>
</dbReference>
<dbReference type="SUPFAM" id="SSF57667">
    <property type="entry name" value="beta-beta-alpha zinc fingers"/>
    <property type="match status" value="4"/>
</dbReference>
<dbReference type="InterPro" id="IPR000210">
    <property type="entry name" value="BTB/POZ_dom"/>
</dbReference>
<evidence type="ECO:0000313" key="18">
    <source>
        <dbReference type="EMBL" id="KAJ1151911.1"/>
    </source>
</evidence>
<comment type="similarity">
    <text evidence="2">Belongs to the krueppel C2H2-type zinc-finger protein family.</text>
</comment>
<evidence type="ECO:0000256" key="12">
    <source>
        <dbReference type="ARBA" id="ARBA00071013"/>
    </source>
</evidence>
<feature type="domain" description="C2H2-type" evidence="17">
    <location>
        <begin position="267"/>
        <end position="294"/>
    </location>
</feature>
<organism evidence="18 19">
    <name type="scientific">Pleurodeles waltl</name>
    <name type="common">Iberian ribbed newt</name>
    <dbReference type="NCBI Taxonomy" id="8319"/>
    <lineage>
        <taxon>Eukaryota</taxon>
        <taxon>Metazoa</taxon>
        <taxon>Chordata</taxon>
        <taxon>Craniata</taxon>
        <taxon>Vertebrata</taxon>
        <taxon>Euteleostomi</taxon>
        <taxon>Amphibia</taxon>
        <taxon>Batrachia</taxon>
        <taxon>Caudata</taxon>
        <taxon>Salamandroidea</taxon>
        <taxon>Salamandridae</taxon>
        <taxon>Pleurodelinae</taxon>
        <taxon>Pleurodeles</taxon>
    </lineage>
</organism>
<keyword evidence="19" id="KW-1185">Reference proteome</keyword>
<evidence type="ECO:0000256" key="6">
    <source>
        <dbReference type="ARBA" id="ARBA00022833"/>
    </source>
</evidence>
<dbReference type="GO" id="GO:0005667">
    <property type="term" value="C:transcription regulator complex"/>
    <property type="evidence" value="ECO:0007669"/>
    <property type="project" value="TreeGrafter"/>
</dbReference>
<dbReference type="EMBL" id="JANPWB010000009">
    <property type="protein sequence ID" value="KAJ1151911.1"/>
    <property type="molecule type" value="Genomic_DNA"/>
</dbReference>
<feature type="compositionally biased region" description="Polar residues" evidence="15">
    <location>
        <begin position="157"/>
        <end position="166"/>
    </location>
</feature>
<protein>
    <recommendedName>
        <fullName evidence="12">Zinc finger and BTB domain-containing protein 24</fullName>
    </recommendedName>
    <alternativeName>
        <fullName evidence="13">Zinc finger protein 450</fullName>
    </alternativeName>
</protein>
<comment type="caution">
    <text evidence="18">The sequence shown here is derived from an EMBL/GenBank/DDBJ whole genome shotgun (WGS) entry which is preliminary data.</text>
</comment>
<feature type="region of interest" description="Disordered" evidence="15">
    <location>
        <begin position="152"/>
        <end position="171"/>
    </location>
</feature>
<dbReference type="PANTHER" id="PTHR14003">
    <property type="entry name" value="TRANSCRIPTIONAL REPRESSOR PROTEIN YY"/>
    <property type="match status" value="1"/>
</dbReference>
<evidence type="ECO:0000256" key="1">
    <source>
        <dbReference type="ARBA" id="ARBA00004123"/>
    </source>
</evidence>
<dbReference type="InterPro" id="IPR013087">
    <property type="entry name" value="Znf_C2H2_type"/>
</dbReference>
<feature type="compositionally biased region" description="Low complexity" evidence="15">
    <location>
        <begin position="614"/>
        <end position="627"/>
    </location>
</feature>
<dbReference type="PROSITE" id="PS50157">
    <property type="entry name" value="ZINC_FINGER_C2H2_2"/>
    <property type="match status" value="8"/>
</dbReference>
<evidence type="ECO:0000256" key="13">
    <source>
        <dbReference type="ARBA" id="ARBA00078709"/>
    </source>
</evidence>
<sequence length="653" mass="72621">MVADTFGALLAFIYTGILHASEKTAEQIVATAQLLKVNDLVKAFTDNQNSCCPVKTSTSMLDAVSTNAGDKGFGDLPKRKRGRPRKLMQSHQGKLGMITASDTHVVEDGVVHENLNLEEGFSKENRDFNKNMREGPKVEATELTKLTVSSYGPVADENSSPESHWKSTGHSRCSKRRIQRSIKLRDYKLLCDDDDDRRVATGKKKVKEPATQCKDCGKVFKYSHFLAIHQRTHTGERPFKCIECGKAFSQKHSLQVHERMHTGQRPYTCTVCSKALTTKHSLLEHMSLHAGQKAFTCDQCGKYFSQKRQLKSHYRVHTGHSLPECTHCHRKFMDRAQLRKHLRSHTGEKPFTCEVCGKSFTAKSSLQTHIRIHRGEKPYSCSTCGKTFSDSSAKRRHCILHTGKKPFSCPDCNVQFSRLDNLKTHLKNHSKEKHFSMQVAASMQSGSTVEDVRNILQKQQYHLSSSGEQEIQLVVGEGIHSINFIPGHGHGISVITSEGQQTMTAEQAANLGLLPQPLLHGLPLIPTQEQAEHIRAIGLMGSSSASAQHEHVPVITLSEETTTHLQGQATEYEMSTDGVQHGHLPRESSCRPCMNQDTAAPTLSIERHPNANMSKTSNHSLSLNTSSQHGHTPHIHNQTFQIQTGSGSFINPS</sequence>
<reference evidence="18" key="1">
    <citation type="journal article" date="2022" name="bioRxiv">
        <title>Sequencing and chromosome-scale assembly of the giantPleurodeles waltlgenome.</title>
        <authorList>
            <person name="Brown T."/>
            <person name="Elewa A."/>
            <person name="Iarovenko S."/>
            <person name="Subramanian E."/>
            <person name="Araus A.J."/>
            <person name="Petzold A."/>
            <person name="Susuki M."/>
            <person name="Suzuki K.-i.T."/>
            <person name="Hayashi T."/>
            <person name="Toyoda A."/>
            <person name="Oliveira C."/>
            <person name="Osipova E."/>
            <person name="Leigh N.D."/>
            <person name="Simon A."/>
            <person name="Yun M.H."/>
        </authorList>
    </citation>
    <scope>NUCLEOTIDE SEQUENCE</scope>
    <source>
        <strain evidence="18">20211129_DDA</strain>
        <tissue evidence="18">Liver</tissue>
    </source>
</reference>
<dbReference type="InterPro" id="IPR036236">
    <property type="entry name" value="Znf_C2H2_sf"/>
</dbReference>
<proteinExistence type="inferred from homology"/>
<feature type="region of interest" description="Disordered" evidence="15">
    <location>
        <begin position="604"/>
        <end position="633"/>
    </location>
</feature>
<evidence type="ECO:0000256" key="8">
    <source>
        <dbReference type="ARBA" id="ARBA00023125"/>
    </source>
</evidence>
<evidence type="ECO:0000313" key="19">
    <source>
        <dbReference type="Proteomes" id="UP001066276"/>
    </source>
</evidence>
<dbReference type="Gene3D" id="3.30.710.10">
    <property type="entry name" value="Potassium Channel Kv1.1, Chain A"/>
    <property type="match status" value="1"/>
</dbReference>
<dbReference type="FunFam" id="3.30.160.60:FF:000624">
    <property type="entry name" value="zinc finger protein 697"/>
    <property type="match status" value="1"/>
</dbReference>
<accession>A0AAV7RGD6</accession>
<evidence type="ECO:0000256" key="10">
    <source>
        <dbReference type="ARBA" id="ARBA00023242"/>
    </source>
</evidence>
<feature type="domain" description="C2H2-type" evidence="17">
    <location>
        <begin position="379"/>
        <end position="406"/>
    </location>
</feature>
<evidence type="ECO:0000256" key="9">
    <source>
        <dbReference type="ARBA" id="ARBA00023163"/>
    </source>
</evidence>
<evidence type="ECO:0000256" key="2">
    <source>
        <dbReference type="ARBA" id="ARBA00006991"/>
    </source>
</evidence>
<dbReference type="Pfam" id="PF00096">
    <property type="entry name" value="zf-C2H2"/>
    <property type="match status" value="6"/>
</dbReference>
<keyword evidence="3" id="KW-0479">Metal-binding</keyword>
<keyword evidence="10" id="KW-0539">Nucleus</keyword>
<name>A0AAV7RGD6_PLEWA</name>
<dbReference type="FunFam" id="3.30.160.60:FF:000100">
    <property type="entry name" value="Zinc finger 45-like"/>
    <property type="match status" value="1"/>
</dbReference>
<keyword evidence="9" id="KW-0804">Transcription</keyword>
<evidence type="ECO:0000256" key="4">
    <source>
        <dbReference type="ARBA" id="ARBA00022737"/>
    </source>
</evidence>
<evidence type="ECO:0000259" key="17">
    <source>
        <dbReference type="PROSITE" id="PS50157"/>
    </source>
</evidence>
<feature type="chain" id="PRO_5043877150" description="Zinc finger and BTB domain-containing protein 24" evidence="16">
    <location>
        <begin position="21"/>
        <end position="653"/>
    </location>
</feature>
<gene>
    <name evidence="18" type="ORF">NDU88_004690</name>
</gene>
<dbReference type="Gene3D" id="3.30.160.60">
    <property type="entry name" value="Classic Zinc Finger"/>
    <property type="match status" value="8"/>
</dbReference>
<dbReference type="Pfam" id="PF00651">
    <property type="entry name" value="BTB"/>
    <property type="match status" value="1"/>
</dbReference>
<feature type="domain" description="C2H2-type" evidence="17">
    <location>
        <begin position="407"/>
        <end position="434"/>
    </location>
</feature>
<feature type="domain" description="C2H2-type" evidence="17">
    <location>
        <begin position="211"/>
        <end position="238"/>
    </location>
</feature>
<feature type="domain" description="C2H2-type" evidence="17">
    <location>
        <begin position="239"/>
        <end position="266"/>
    </location>
</feature>
<keyword evidence="5 14" id="KW-0863">Zinc-finger</keyword>
<feature type="signal peptide" evidence="16">
    <location>
        <begin position="1"/>
        <end position="20"/>
    </location>
</feature>
<dbReference type="GO" id="GO:0000785">
    <property type="term" value="C:chromatin"/>
    <property type="evidence" value="ECO:0007669"/>
    <property type="project" value="TreeGrafter"/>
</dbReference>
<dbReference type="FunFam" id="3.30.160.60:FF:000267">
    <property type="entry name" value="Zinc finger and BTB domain-containing 49"/>
    <property type="match status" value="1"/>
</dbReference>
<dbReference type="FunFam" id="3.30.160.60:FF:000759">
    <property type="entry name" value="zinc finger protein 16"/>
    <property type="match status" value="1"/>
</dbReference>